<dbReference type="PATRIC" id="fig|1286106.3.peg.2293"/>
<evidence type="ECO:0000256" key="5">
    <source>
        <dbReference type="HAMAP-Rule" id="MF_00057"/>
    </source>
</evidence>
<evidence type="ECO:0000256" key="1">
    <source>
        <dbReference type="ARBA" id="ARBA00004370"/>
    </source>
</evidence>
<evidence type="ECO:0000313" key="6">
    <source>
        <dbReference type="EMBL" id="EMR12204.1"/>
    </source>
</evidence>
<organism evidence="6 7">
    <name type="scientific">Methylophaga lonarensis MPL</name>
    <dbReference type="NCBI Taxonomy" id="1286106"/>
    <lineage>
        <taxon>Bacteria</taxon>
        <taxon>Pseudomonadati</taxon>
        <taxon>Pseudomonadota</taxon>
        <taxon>Gammaproteobacteria</taxon>
        <taxon>Thiotrichales</taxon>
        <taxon>Piscirickettsiaceae</taxon>
        <taxon>Methylophaga</taxon>
    </lineage>
</organism>
<accession>M7PP16</accession>
<dbReference type="CDD" id="cd02517">
    <property type="entry name" value="CMP-KDO-Synthetase"/>
    <property type="match status" value="1"/>
</dbReference>
<dbReference type="GO" id="GO:0016020">
    <property type="term" value="C:membrane"/>
    <property type="evidence" value="ECO:0007669"/>
    <property type="project" value="UniProtKB-SubCell"/>
</dbReference>
<dbReference type="InterPro" id="IPR004528">
    <property type="entry name" value="KdsB"/>
</dbReference>
<dbReference type="HAMAP" id="MF_00057">
    <property type="entry name" value="KdsB"/>
    <property type="match status" value="1"/>
</dbReference>
<dbReference type="GO" id="GO:0008690">
    <property type="term" value="F:3-deoxy-manno-octulosonate cytidylyltransferase activity"/>
    <property type="evidence" value="ECO:0007669"/>
    <property type="project" value="UniProtKB-UniRule"/>
</dbReference>
<comment type="catalytic activity">
    <reaction evidence="5">
        <text>3-deoxy-alpha-D-manno-oct-2-ulosonate + CTP = CMP-3-deoxy-beta-D-manno-octulosonate + diphosphate</text>
        <dbReference type="Rhea" id="RHEA:23448"/>
        <dbReference type="ChEBI" id="CHEBI:33019"/>
        <dbReference type="ChEBI" id="CHEBI:37563"/>
        <dbReference type="ChEBI" id="CHEBI:85986"/>
        <dbReference type="ChEBI" id="CHEBI:85987"/>
        <dbReference type="EC" id="2.7.7.38"/>
    </reaction>
</comment>
<dbReference type="GO" id="GO:0033468">
    <property type="term" value="P:CMP-keto-3-deoxy-D-manno-octulosonic acid biosynthetic process"/>
    <property type="evidence" value="ECO:0007669"/>
    <property type="project" value="UniProtKB-UniRule"/>
</dbReference>
<evidence type="ECO:0000256" key="2">
    <source>
        <dbReference type="ARBA" id="ARBA00022679"/>
    </source>
</evidence>
<reference evidence="6 7" key="1">
    <citation type="journal article" date="2013" name="Genome Announc.">
        <title>Draft Genome Sequence of Methylophaga lonarensis MPLT, a Haloalkaliphilic (Non-Methane-Utilizing) Methylotroph.</title>
        <authorList>
            <person name="Shetty S.A."/>
            <person name="Marathe N.P."/>
            <person name="Munot H."/>
            <person name="Antony C.P."/>
            <person name="Dhotre D.P."/>
            <person name="Murrell J.C."/>
            <person name="Shouche Y.S."/>
        </authorList>
    </citation>
    <scope>NUCLEOTIDE SEQUENCE [LARGE SCALE GENOMIC DNA]</scope>
    <source>
        <strain evidence="6 7">MPL</strain>
    </source>
</reference>
<dbReference type="InterPro" id="IPR003329">
    <property type="entry name" value="Cytidylyl_trans"/>
</dbReference>
<evidence type="ECO:0000313" key="7">
    <source>
        <dbReference type="Proteomes" id="UP000012019"/>
    </source>
</evidence>
<sequence length="253" mass="28205">MSTFFRIVIPARYASSRLPGKPLRDIAGKPMIQHVYERAMESEAQAVIIATDDQRIADAATAFGADVCMTSPNHTSGTDRLAEVARLRGFADQDIVINVQGDEPCLPAQLINQVAEDLSLHHEAAIATLYASITDPQEIFDPNVVKVVTDAQGYARYFSRAPIPWLRNYFATDEVLPDQLPHKRHIGLYGYRCRFLHQYSSLEPCMPEQAESLEQLRALFYGYHIHLTEAAVAAGHGVDTERDLAIVRQLLGE</sequence>
<dbReference type="Gene3D" id="3.90.550.10">
    <property type="entry name" value="Spore Coat Polysaccharide Biosynthesis Protein SpsA, Chain A"/>
    <property type="match status" value="1"/>
</dbReference>
<dbReference type="RefSeq" id="WP_009727247.1">
    <property type="nucleotide sequence ID" value="NZ_APHR01000066.1"/>
</dbReference>
<dbReference type="EC" id="2.7.7.38" evidence="5"/>
<dbReference type="NCBIfam" id="NF003952">
    <property type="entry name" value="PRK05450.1-5"/>
    <property type="match status" value="1"/>
</dbReference>
<dbReference type="InterPro" id="IPR029044">
    <property type="entry name" value="Nucleotide-diphossugar_trans"/>
</dbReference>
<keyword evidence="3 5" id="KW-0548">Nucleotidyltransferase</keyword>
<dbReference type="OrthoDB" id="9815559at2"/>
<dbReference type="GO" id="GO:0009103">
    <property type="term" value="P:lipopolysaccharide biosynthetic process"/>
    <property type="evidence" value="ECO:0007669"/>
    <property type="project" value="UniProtKB-UniRule"/>
</dbReference>
<evidence type="ECO:0000256" key="4">
    <source>
        <dbReference type="ARBA" id="ARBA00022985"/>
    </source>
</evidence>
<dbReference type="eggNOG" id="COG1212">
    <property type="taxonomic scope" value="Bacteria"/>
</dbReference>
<dbReference type="NCBIfam" id="NF009905">
    <property type="entry name" value="PRK13368.1"/>
    <property type="match status" value="1"/>
</dbReference>
<comment type="similarity">
    <text evidence="5">Belongs to the KdsB family.</text>
</comment>
<dbReference type="EMBL" id="APHR01000066">
    <property type="protein sequence ID" value="EMR12204.1"/>
    <property type="molecule type" value="Genomic_DNA"/>
</dbReference>
<dbReference type="STRING" id="1286106.MPL1_11463"/>
<comment type="subcellular location">
    <subcellularLocation>
        <location evidence="5">Cytoplasm</location>
    </subcellularLocation>
    <subcellularLocation>
        <location evidence="1">Membrane</location>
    </subcellularLocation>
</comment>
<protein>
    <recommendedName>
        <fullName evidence="5">3-deoxy-manno-octulosonate cytidylyltransferase</fullName>
        <ecNumber evidence="5">2.7.7.38</ecNumber>
    </recommendedName>
    <alternativeName>
        <fullName evidence="5">CMP-2-keto-3-deoxyoctulosonic acid synthase</fullName>
        <shortName evidence="5">CKS</shortName>
        <shortName evidence="5">CMP-KDO synthase</shortName>
    </alternativeName>
</protein>
<comment type="caution">
    <text evidence="6">The sequence shown here is derived from an EMBL/GenBank/DDBJ whole genome shotgun (WGS) entry which is preliminary data.</text>
</comment>
<evidence type="ECO:0000256" key="3">
    <source>
        <dbReference type="ARBA" id="ARBA00022695"/>
    </source>
</evidence>
<dbReference type="PANTHER" id="PTHR42866">
    <property type="entry name" value="3-DEOXY-MANNO-OCTULOSONATE CYTIDYLYLTRANSFERASE"/>
    <property type="match status" value="1"/>
</dbReference>
<dbReference type="GO" id="GO:0005829">
    <property type="term" value="C:cytosol"/>
    <property type="evidence" value="ECO:0007669"/>
    <property type="project" value="TreeGrafter"/>
</dbReference>
<keyword evidence="5" id="KW-0963">Cytoplasm</keyword>
<keyword evidence="2 5" id="KW-0808">Transferase</keyword>
<keyword evidence="7" id="KW-1185">Reference proteome</keyword>
<dbReference type="UniPathway" id="UPA00358">
    <property type="reaction ID" value="UER00476"/>
</dbReference>
<dbReference type="Pfam" id="PF02348">
    <property type="entry name" value="CTP_transf_3"/>
    <property type="match status" value="1"/>
</dbReference>
<dbReference type="NCBIfam" id="TIGR00466">
    <property type="entry name" value="kdsB"/>
    <property type="match status" value="1"/>
</dbReference>
<dbReference type="NCBIfam" id="NF003950">
    <property type="entry name" value="PRK05450.1-3"/>
    <property type="match status" value="1"/>
</dbReference>
<comment type="function">
    <text evidence="5">Activates KDO (a required 8-carbon sugar) for incorporation into bacterial lipopolysaccharide in Gram-negative bacteria.</text>
</comment>
<dbReference type="AlphaFoldDB" id="M7PP16"/>
<comment type="pathway">
    <text evidence="5">Nucleotide-sugar biosynthesis; CMP-3-deoxy-D-manno-octulosonate biosynthesis; CMP-3-deoxy-D-manno-octulosonate from 3-deoxy-D-manno-octulosonate and CTP: step 1/1.</text>
</comment>
<gene>
    <name evidence="5" type="primary">kdsB</name>
    <name evidence="6" type="ORF">MPL1_11463</name>
</gene>
<keyword evidence="4 5" id="KW-0448">Lipopolysaccharide biosynthesis</keyword>
<name>M7PP16_9GAMM</name>
<dbReference type="SUPFAM" id="SSF53448">
    <property type="entry name" value="Nucleotide-diphospho-sugar transferases"/>
    <property type="match status" value="1"/>
</dbReference>
<proteinExistence type="inferred from homology"/>
<dbReference type="PANTHER" id="PTHR42866:SF2">
    <property type="entry name" value="3-DEOXY-MANNO-OCTULOSONATE CYTIDYLYLTRANSFERASE, MITOCHONDRIAL"/>
    <property type="match status" value="1"/>
</dbReference>
<dbReference type="Proteomes" id="UP000012019">
    <property type="component" value="Unassembled WGS sequence"/>
</dbReference>
<dbReference type="FunFam" id="3.90.550.10:FF:000011">
    <property type="entry name" value="3-deoxy-manno-octulosonate cytidylyltransferase"/>
    <property type="match status" value="1"/>
</dbReference>